<keyword evidence="2" id="KW-0442">Lipid degradation</keyword>
<dbReference type="Pfam" id="PF01734">
    <property type="entry name" value="Patatin"/>
    <property type="match status" value="1"/>
</dbReference>
<accession>A0A132BFQ4</accession>
<keyword evidence="3" id="KW-0443">Lipid metabolism</keyword>
<evidence type="ECO:0000313" key="7">
    <source>
        <dbReference type="Proteomes" id="UP000070700"/>
    </source>
</evidence>
<dbReference type="PANTHER" id="PTHR24185">
    <property type="entry name" value="CALCIUM-INDEPENDENT PHOSPHOLIPASE A2-GAMMA"/>
    <property type="match status" value="1"/>
</dbReference>
<dbReference type="RefSeq" id="XP_018064902.1">
    <property type="nucleotide sequence ID" value="XM_018220563.1"/>
</dbReference>
<name>A0A132BFQ4_MOLSC</name>
<evidence type="ECO:0000313" key="6">
    <source>
        <dbReference type="EMBL" id="KUJ10547.1"/>
    </source>
</evidence>
<dbReference type="AlphaFoldDB" id="A0A132BFQ4"/>
<dbReference type="InParanoid" id="A0A132BFQ4"/>
<dbReference type="EMBL" id="KQ947429">
    <property type="protein sequence ID" value="KUJ10547.1"/>
    <property type="molecule type" value="Genomic_DNA"/>
</dbReference>
<protein>
    <submittedName>
        <fullName evidence="6">FabD/lysophospholipase-like protein</fullName>
    </submittedName>
</protein>
<proteinExistence type="predicted"/>
<keyword evidence="1" id="KW-0378">Hydrolase</keyword>
<dbReference type="PROSITE" id="PS51635">
    <property type="entry name" value="PNPLA"/>
    <property type="match status" value="1"/>
</dbReference>
<organism evidence="6 7">
    <name type="scientific">Mollisia scopiformis</name>
    <name type="common">Conifer needle endophyte fungus</name>
    <name type="synonym">Phialocephala scopiformis</name>
    <dbReference type="NCBI Taxonomy" id="149040"/>
    <lineage>
        <taxon>Eukaryota</taxon>
        <taxon>Fungi</taxon>
        <taxon>Dikarya</taxon>
        <taxon>Ascomycota</taxon>
        <taxon>Pezizomycotina</taxon>
        <taxon>Leotiomycetes</taxon>
        <taxon>Helotiales</taxon>
        <taxon>Mollisiaceae</taxon>
        <taxon>Mollisia</taxon>
    </lineage>
</organism>
<gene>
    <name evidence="6" type="ORF">LY89DRAFT_740254</name>
</gene>
<dbReference type="GO" id="GO:0016020">
    <property type="term" value="C:membrane"/>
    <property type="evidence" value="ECO:0007669"/>
    <property type="project" value="TreeGrafter"/>
</dbReference>
<evidence type="ECO:0000256" key="3">
    <source>
        <dbReference type="ARBA" id="ARBA00023098"/>
    </source>
</evidence>
<dbReference type="KEGG" id="psco:LY89DRAFT_740254"/>
<dbReference type="SUPFAM" id="SSF52151">
    <property type="entry name" value="FabD/lysophospholipase-like"/>
    <property type="match status" value="1"/>
</dbReference>
<evidence type="ECO:0000256" key="2">
    <source>
        <dbReference type="ARBA" id="ARBA00022963"/>
    </source>
</evidence>
<comment type="caution">
    <text evidence="4">Lacks conserved residue(s) required for the propagation of feature annotation.</text>
</comment>
<dbReference type="OrthoDB" id="1658288at2759"/>
<dbReference type="Proteomes" id="UP000070700">
    <property type="component" value="Unassembled WGS sequence"/>
</dbReference>
<dbReference type="Gene3D" id="3.40.1090.10">
    <property type="entry name" value="Cytosolic phospholipase A2 catalytic domain"/>
    <property type="match status" value="1"/>
</dbReference>
<feature type="domain" description="PNPLA" evidence="5">
    <location>
        <begin position="15"/>
        <end position="215"/>
    </location>
</feature>
<dbReference type="InterPro" id="IPR016035">
    <property type="entry name" value="Acyl_Trfase/lysoPLipase"/>
</dbReference>
<dbReference type="GO" id="GO:0046486">
    <property type="term" value="P:glycerolipid metabolic process"/>
    <property type="evidence" value="ECO:0007669"/>
    <property type="project" value="UniProtKB-ARBA"/>
</dbReference>
<reference evidence="6 7" key="1">
    <citation type="submission" date="2015-10" db="EMBL/GenBank/DDBJ databases">
        <title>Full genome of DAOMC 229536 Phialocephala scopiformis, a fungal endophyte of spruce producing the potent anti-insectan compound rugulosin.</title>
        <authorList>
            <consortium name="DOE Joint Genome Institute"/>
            <person name="Walker A.K."/>
            <person name="Frasz S.L."/>
            <person name="Seifert K.A."/>
            <person name="Miller J.D."/>
            <person name="Mondo S.J."/>
            <person name="Labutti K."/>
            <person name="Lipzen A."/>
            <person name="Dockter R."/>
            <person name="Kennedy M."/>
            <person name="Grigoriev I.V."/>
            <person name="Spatafora J.W."/>
        </authorList>
    </citation>
    <scope>NUCLEOTIDE SEQUENCE [LARGE SCALE GENOMIC DNA]</scope>
    <source>
        <strain evidence="6 7">CBS 120377</strain>
    </source>
</reference>
<feature type="short sequence motif" description="GXGXXG" evidence="4">
    <location>
        <begin position="19"/>
        <end position="24"/>
    </location>
</feature>
<dbReference type="PANTHER" id="PTHR24185:SF1">
    <property type="entry name" value="CALCIUM-INDEPENDENT PHOSPHOLIPASE A2-GAMMA"/>
    <property type="match status" value="1"/>
</dbReference>
<dbReference type="InterPro" id="IPR002641">
    <property type="entry name" value="PNPLA_dom"/>
</dbReference>
<evidence type="ECO:0000256" key="1">
    <source>
        <dbReference type="ARBA" id="ARBA00022801"/>
    </source>
</evidence>
<dbReference type="GO" id="GO:0047499">
    <property type="term" value="F:calcium-independent phospholipase A2 activity"/>
    <property type="evidence" value="ECO:0007669"/>
    <property type="project" value="TreeGrafter"/>
</dbReference>
<keyword evidence="7" id="KW-1185">Reference proteome</keyword>
<dbReference type="GO" id="GO:0016042">
    <property type="term" value="P:lipid catabolic process"/>
    <property type="evidence" value="ECO:0007669"/>
    <property type="project" value="UniProtKB-KW"/>
</dbReference>
<dbReference type="GeneID" id="28830289"/>
<evidence type="ECO:0000256" key="4">
    <source>
        <dbReference type="PROSITE-ProRule" id="PRU01161"/>
    </source>
</evidence>
<sequence>MEIDTATVGDPLRLLSLDGGGIHGLSALFILQDLMRSVNPDNPPKPCDYFDPIGWTSTGGLIAIMLGRLGMDIQQCIDAYQQLSKGAFHPRRQLRIPFRRAQGFDQVSRRFDGDKITQIVKEIVRGAGEHADARLKLSEDPQCKVFVCAAVQDVIEPILLRNYDSPGVSQDNCMIWEACRATSAATPFFEPAVPPSNGQLSEGVTSWNNSYWDWSPTMDPPQSNVIQTLKAIVAEAGRTAEDFESEHKELGLFGSYFRFNVEEGLENVGLDEYTAVPTIVSAKTAYLRNRGMSELQHCVSRLRQQSARQDVTSRLCALDTNEQLWLLTLFNPNLYLDLSTQKVQTVDGCTPFKSSVDFRRFKLRKNVYIIDPHS</sequence>
<evidence type="ECO:0000259" key="5">
    <source>
        <dbReference type="PROSITE" id="PS51635"/>
    </source>
</evidence>
<dbReference type="GO" id="GO:0019369">
    <property type="term" value="P:arachidonate metabolic process"/>
    <property type="evidence" value="ECO:0007669"/>
    <property type="project" value="TreeGrafter"/>
</dbReference>